<proteinExistence type="predicted"/>
<protein>
    <submittedName>
        <fullName evidence="1">Baseplate wedge subunit</fullName>
    </submittedName>
</protein>
<organism evidence="1">
    <name type="scientific">Ochrobactrum phage ORM_20</name>
    <dbReference type="NCBI Taxonomy" id="2985243"/>
    <lineage>
        <taxon>Viruses</taxon>
    </lineage>
</organism>
<evidence type="ECO:0000313" key="1">
    <source>
        <dbReference type="EMBL" id="CAI3971114.1"/>
    </source>
</evidence>
<gene>
    <name evidence="1" type="ORF">ORM20_00065</name>
</gene>
<accession>A0A9N6ZHM3</accession>
<sequence length="493" mass="54978">MAKIINQSKVDLSNSVLYSPTTGTPFYFFFGTLKAWRDNVGILKIIPGTKTIIMTANPVNDEMDIGSVVEVLNVEGMIQINGQSAPVVGISEDRRSITIDLDSSNFSEYVADGYLSIYIDYMDEIQVAEQIRSKIIGLKRVTGDMMCHVIRRYDWSTGMRFDSYDPAINLMDKRFYCYASGNIYLCLDNAKNMSSIVRPSGNSIRPQKYSDGYTWQYIQTVSTEDMVKFGSEEWLPVRPEDTFNISAGSILSIAVKDRGQNYDHNDKIRIIGDGEGAEAQIGRFLAGGQILNVDVLRGGRDYTWADAWIEPGPDSGGDNARLGPVISPNRGKFTNPVNGLLAHNIRFVFEVDGDEDGRLYAGPIRSIGMIRPQIELYQGEFAKDVIDTRSWMDVQGDGQDFEVGDTIRGLVSNTQAVCAGSTENRIWFVETQGSGFIEGEMVTSGNKLTVSTKIFNYDMSLIADSSIIFAENFIGEYMRNPDQLDRFIVTISY</sequence>
<reference evidence="1" key="1">
    <citation type="submission" date="2022-10" db="EMBL/GenBank/DDBJ databases">
        <authorList>
            <person name="Meaden S."/>
        </authorList>
    </citation>
    <scope>NUCLEOTIDE SEQUENCE</scope>
</reference>
<name>A0A9N6ZHM3_9VIRU</name>
<dbReference type="SUPFAM" id="SSF89433">
    <property type="entry name" value="Baseplate structural protein gp8"/>
    <property type="match status" value="1"/>
</dbReference>
<dbReference type="InterPro" id="IPR036327">
    <property type="entry name" value="Gp8_sf"/>
</dbReference>
<dbReference type="EMBL" id="OX359470">
    <property type="protein sequence ID" value="CAI3971114.1"/>
    <property type="molecule type" value="Genomic_DNA"/>
</dbReference>